<proteinExistence type="predicted"/>
<evidence type="ECO:0000313" key="2">
    <source>
        <dbReference type="EMBL" id="MBC5627586.1"/>
    </source>
</evidence>
<dbReference type="EMBL" id="JACOOO010000001">
    <property type="protein sequence ID" value="MBC5627586.1"/>
    <property type="molecule type" value="Genomic_DNA"/>
</dbReference>
<feature type="transmembrane region" description="Helical" evidence="1">
    <location>
        <begin position="6"/>
        <end position="27"/>
    </location>
</feature>
<name>A0ABR7D882_9CLOT</name>
<gene>
    <name evidence="2" type="ORF">H8S20_01620</name>
</gene>
<keyword evidence="1" id="KW-1133">Transmembrane helix</keyword>
<reference evidence="2 3" key="1">
    <citation type="submission" date="2020-08" db="EMBL/GenBank/DDBJ databases">
        <title>Genome public.</title>
        <authorList>
            <person name="Liu C."/>
            <person name="Sun Q."/>
        </authorList>
    </citation>
    <scope>NUCLEOTIDE SEQUENCE [LARGE SCALE GENOMIC DNA]</scope>
    <source>
        <strain evidence="2 3">NSJ-6</strain>
    </source>
</reference>
<organism evidence="2 3">
    <name type="scientific">Clostridium hominis</name>
    <dbReference type="NCBI Taxonomy" id="2763036"/>
    <lineage>
        <taxon>Bacteria</taxon>
        <taxon>Bacillati</taxon>
        <taxon>Bacillota</taxon>
        <taxon>Clostridia</taxon>
        <taxon>Eubacteriales</taxon>
        <taxon>Clostridiaceae</taxon>
        <taxon>Clostridium</taxon>
    </lineage>
</organism>
<dbReference type="RefSeq" id="WP_186859133.1">
    <property type="nucleotide sequence ID" value="NZ_JACOOO010000001.1"/>
</dbReference>
<evidence type="ECO:0000256" key="1">
    <source>
        <dbReference type="SAM" id="Phobius"/>
    </source>
</evidence>
<keyword evidence="1" id="KW-0812">Transmembrane</keyword>
<evidence type="ECO:0008006" key="4">
    <source>
        <dbReference type="Google" id="ProtNLM"/>
    </source>
</evidence>
<protein>
    <recommendedName>
        <fullName evidence="4">FeoB-associated Cys-rich membrane protein</fullName>
    </recommendedName>
</protein>
<keyword evidence="1" id="KW-0472">Membrane</keyword>
<keyword evidence="3" id="KW-1185">Reference proteome</keyword>
<accession>A0ABR7D882</accession>
<dbReference type="Proteomes" id="UP000596929">
    <property type="component" value="Unassembled WGS sequence"/>
</dbReference>
<sequence>MIISILILVAISCLVIIVGVYASVIIASKIDKKYMTSYEECNGNCEACRDKEQCMNRPYN</sequence>
<comment type="caution">
    <text evidence="2">The sequence shown here is derived from an EMBL/GenBank/DDBJ whole genome shotgun (WGS) entry which is preliminary data.</text>
</comment>
<evidence type="ECO:0000313" key="3">
    <source>
        <dbReference type="Proteomes" id="UP000596929"/>
    </source>
</evidence>